<evidence type="ECO:0000256" key="8">
    <source>
        <dbReference type="SAM" id="MobiDB-lite"/>
    </source>
</evidence>
<evidence type="ECO:0000256" key="2">
    <source>
        <dbReference type="ARBA" id="ARBA00022695"/>
    </source>
</evidence>
<dbReference type="Pfam" id="PF03732">
    <property type="entry name" value="Retrotrans_gag"/>
    <property type="match status" value="1"/>
</dbReference>
<feature type="compositionally biased region" description="Basic and acidic residues" evidence="8">
    <location>
        <begin position="365"/>
        <end position="380"/>
    </location>
</feature>
<evidence type="ECO:0000256" key="4">
    <source>
        <dbReference type="ARBA" id="ARBA00022759"/>
    </source>
</evidence>
<dbReference type="CDD" id="cd01647">
    <property type="entry name" value="RT_LTR"/>
    <property type="match status" value="1"/>
</dbReference>
<feature type="region of interest" description="Disordered" evidence="8">
    <location>
        <begin position="354"/>
        <end position="399"/>
    </location>
</feature>
<proteinExistence type="predicted"/>
<dbReference type="Gene3D" id="3.30.70.270">
    <property type="match status" value="1"/>
</dbReference>
<dbReference type="PROSITE" id="PS50158">
    <property type="entry name" value="ZF_CCHC"/>
    <property type="match status" value="1"/>
</dbReference>
<dbReference type="GO" id="GO:0003676">
    <property type="term" value="F:nucleic acid binding"/>
    <property type="evidence" value="ECO:0007669"/>
    <property type="project" value="InterPro"/>
</dbReference>
<keyword evidence="7" id="KW-0862">Zinc</keyword>
<feature type="domain" description="Integrase catalytic" evidence="10">
    <location>
        <begin position="197"/>
        <end position="292"/>
    </location>
</feature>
<organism evidence="11">
    <name type="scientific">Fagus sylvatica</name>
    <name type="common">Beechnut</name>
    <dbReference type="NCBI Taxonomy" id="28930"/>
    <lineage>
        <taxon>Eukaryota</taxon>
        <taxon>Viridiplantae</taxon>
        <taxon>Streptophyta</taxon>
        <taxon>Embryophyta</taxon>
        <taxon>Tracheophyta</taxon>
        <taxon>Spermatophyta</taxon>
        <taxon>Magnoliopsida</taxon>
        <taxon>eudicotyledons</taxon>
        <taxon>Gunneridae</taxon>
        <taxon>Pentapetalae</taxon>
        <taxon>rosids</taxon>
        <taxon>fabids</taxon>
        <taxon>Fagales</taxon>
        <taxon>Fagaceae</taxon>
        <taxon>Fagus</taxon>
    </lineage>
</organism>
<feature type="compositionally biased region" description="Basic and acidic residues" evidence="8">
    <location>
        <begin position="957"/>
        <end position="969"/>
    </location>
</feature>
<evidence type="ECO:0000313" key="11">
    <source>
        <dbReference type="EMBL" id="SPC89545.1"/>
    </source>
</evidence>
<name>A0A2N9FQX1_FAGSY</name>
<feature type="compositionally biased region" description="Acidic residues" evidence="8">
    <location>
        <begin position="970"/>
        <end position="984"/>
    </location>
</feature>
<dbReference type="CDD" id="cd09272">
    <property type="entry name" value="RNase_HI_RT_Ty1"/>
    <property type="match status" value="1"/>
</dbReference>
<dbReference type="Gene3D" id="3.10.10.10">
    <property type="entry name" value="HIV Type 1 Reverse Transcriptase, subunit A, domain 1"/>
    <property type="match status" value="1"/>
</dbReference>
<evidence type="ECO:0000256" key="3">
    <source>
        <dbReference type="ARBA" id="ARBA00022722"/>
    </source>
</evidence>
<dbReference type="PANTHER" id="PTHR35046">
    <property type="entry name" value="ZINC KNUCKLE (CCHC-TYPE) FAMILY PROTEIN"/>
    <property type="match status" value="1"/>
</dbReference>
<reference evidence="11" key="1">
    <citation type="submission" date="2018-02" db="EMBL/GenBank/DDBJ databases">
        <authorList>
            <person name="Cohen D.B."/>
            <person name="Kent A.D."/>
        </authorList>
    </citation>
    <scope>NUCLEOTIDE SEQUENCE</scope>
</reference>
<evidence type="ECO:0000256" key="5">
    <source>
        <dbReference type="ARBA" id="ARBA00022801"/>
    </source>
</evidence>
<keyword evidence="1" id="KW-0808">Transferase</keyword>
<dbReference type="InterPro" id="IPR012337">
    <property type="entry name" value="RNaseH-like_sf"/>
</dbReference>
<dbReference type="GO" id="GO:0008270">
    <property type="term" value="F:zinc ion binding"/>
    <property type="evidence" value="ECO:0007669"/>
    <property type="project" value="UniProtKB-KW"/>
</dbReference>
<dbReference type="InterPro" id="IPR043502">
    <property type="entry name" value="DNA/RNA_pol_sf"/>
</dbReference>
<dbReference type="InterPro" id="IPR001878">
    <property type="entry name" value="Znf_CCHC"/>
</dbReference>
<keyword evidence="7" id="KW-0479">Metal-binding</keyword>
<keyword evidence="6" id="KW-0695">RNA-directed DNA polymerase</keyword>
<feature type="region of interest" description="Disordered" evidence="8">
    <location>
        <begin position="39"/>
        <end position="61"/>
    </location>
</feature>
<dbReference type="EMBL" id="OIVN01001077">
    <property type="protein sequence ID" value="SPC89545.1"/>
    <property type="molecule type" value="Genomic_DNA"/>
</dbReference>
<feature type="region of interest" description="Disordered" evidence="8">
    <location>
        <begin position="953"/>
        <end position="989"/>
    </location>
</feature>
<evidence type="ECO:0000259" key="9">
    <source>
        <dbReference type="PROSITE" id="PS50158"/>
    </source>
</evidence>
<dbReference type="InterPro" id="IPR041373">
    <property type="entry name" value="RT_RNaseH"/>
</dbReference>
<dbReference type="GO" id="GO:0015074">
    <property type="term" value="P:DNA integration"/>
    <property type="evidence" value="ECO:0007669"/>
    <property type="project" value="InterPro"/>
</dbReference>
<feature type="compositionally biased region" description="Basic and acidic residues" evidence="8">
    <location>
        <begin position="39"/>
        <end position="53"/>
    </location>
</feature>
<evidence type="ECO:0000256" key="1">
    <source>
        <dbReference type="ARBA" id="ARBA00022679"/>
    </source>
</evidence>
<dbReference type="SUPFAM" id="SSF57756">
    <property type="entry name" value="Retrovirus zinc finger-like domains"/>
    <property type="match status" value="1"/>
</dbReference>
<dbReference type="Gene3D" id="3.30.420.10">
    <property type="entry name" value="Ribonuclease H-like superfamily/Ribonuclease H"/>
    <property type="match status" value="1"/>
</dbReference>
<dbReference type="InterPro" id="IPR036397">
    <property type="entry name" value="RNaseH_sf"/>
</dbReference>
<keyword evidence="2" id="KW-0548">Nucleotidyltransferase</keyword>
<dbReference type="Gene3D" id="4.10.60.10">
    <property type="entry name" value="Zinc finger, CCHC-type"/>
    <property type="match status" value="1"/>
</dbReference>
<dbReference type="GO" id="GO:0003964">
    <property type="term" value="F:RNA-directed DNA polymerase activity"/>
    <property type="evidence" value="ECO:0007669"/>
    <property type="project" value="UniProtKB-KW"/>
</dbReference>
<keyword evidence="4" id="KW-0255">Endonuclease</keyword>
<dbReference type="Pfam" id="PF17917">
    <property type="entry name" value="RT_RNaseH"/>
    <property type="match status" value="1"/>
</dbReference>
<keyword evidence="3" id="KW-0540">Nuclease</keyword>
<dbReference type="FunFam" id="3.30.70.270:FF:000020">
    <property type="entry name" value="Transposon Tf2-6 polyprotein-like Protein"/>
    <property type="match status" value="1"/>
</dbReference>
<dbReference type="GO" id="GO:0004519">
    <property type="term" value="F:endonuclease activity"/>
    <property type="evidence" value="ECO:0007669"/>
    <property type="project" value="UniProtKB-KW"/>
</dbReference>
<accession>A0A2N9FQX1</accession>
<dbReference type="Pfam" id="PF13976">
    <property type="entry name" value="gag_pre-integrs"/>
    <property type="match status" value="1"/>
</dbReference>
<dbReference type="InterPro" id="IPR043128">
    <property type="entry name" value="Rev_trsase/Diguanyl_cyclase"/>
</dbReference>
<dbReference type="SUPFAM" id="SSF56672">
    <property type="entry name" value="DNA/RNA polymerases"/>
    <property type="match status" value="1"/>
</dbReference>
<evidence type="ECO:0000259" key="10">
    <source>
        <dbReference type="PROSITE" id="PS50994"/>
    </source>
</evidence>
<evidence type="ECO:0008006" key="12">
    <source>
        <dbReference type="Google" id="ProtNLM"/>
    </source>
</evidence>
<evidence type="ECO:0000256" key="7">
    <source>
        <dbReference type="PROSITE-ProRule" id="PRU00047"/>
    </source>
</evidence>
<dbReference type="PROSITE" id="PS50994">
    <property type="entry name" value="INTEGRASE"/>
    <property type="match status" value="1"/>
</dbReference>
<dbReference type="InterPro" id="IPR025724">
    <property type="entry name" value="GAG-pre-integrase_dom"/>
</dbReference>
<dbReference type="InterPro" id="IPR001584">
    <property type="entry name" value="Integrase_cat-core"/>
</dbReference>
<dbReference type="PANTHER" id="PTHR35046:SF9">
    <property type="entry name" value="RNA-DIRECTED DNA POLYMERASE"/>
    <property type="match status" value="1"/>
</dbReference>
<dbReference type="SUPFAM" id="SSF53098">
    <property type="entry name" value="Ribonuclease H-like"/>
    <property type="match status" value="1"/>
</dbReference>
<dbReference type="InterPro" id="IPR005162">
    <property type="entry name" value="Retrotrans_gag_dom"/>
</dbReference>
<keyword evidence="5" id="KW-0378">Hydrolase</keyword>
<evidence type="ECO:0000256" key="6">
    <source>
        <dbReference type="ARBA" id="ARBA00022918"/>
    </source>
</evidence>
<dbReference type="GO" id="GO:0016787">
    <property type="term" value="F:hydrolase activity"/>
    <property type="evidence" value="ECO:0007669"/>
    <property type="project" value="UniProtKB-KW"/>
</dbReference>
<keyword evidence="7" id="KW-0863">Zinc-finger</keyword>
<sequence length="1571" mass="180443">MIRIDIKFEDEDKAMMLLTSLLASYEHLSSSEGLVIKGYQERGRKKDKDDKSSRGRSKSKSKTVKCYKCQKKGHIKRDCLEWNKGKEESSTYVKVVTDFESGGDMLSVSSNTNDLNNFWLCGVAAVAESKDDDTLLLHMRLGHMSERAMRELHKRNLLAGIKKFWVYFLKKKSEAFAKFKIWKAEVENQTRRKIKCLRTDNGTEYRDGDFLKFCEEYGIKRHFTVRKTLQQNGVGERLNRTIIETVRCLRFNAELPKIFWAKVVDMACYIINQSPRVALDRKVAEEVWIGQEVDYSFMRIFECPAYVHITSEDKSKLDPKSKKDVVFDEKSMTKAFKEEKFQVVESSNNIGRSTEVELDEFESQTDEKRHSNDQAHDSTRSNRPKRNKRPPAAIESSEKDKWMEAMVEENESLSKKKTWELTEFPKGKETYRLQMGIQEEGRLTSLLHKEFEMKDLGAAKKILGMEIHRDKELVSTPLANHFRLSSSQCPKNDEEIESMSKVSYANAVGCLMYVMVYTRLNLTHAVSTVSRYMANPGREHCNAMKWIFRYLKGIAEYEIVCSRQSETNSIVGYVDANYAAAKEALWLKGLVKELGLNQGGVQMHCDSQSVIYLAKNQVYHARTKHNDVRFHKIRELIVTRDIVPEKVHTSENVADMLTKLAPSLLLNFNSPPHGTTVAAKEDLAYNENGNEANHFACLRIKFSHHDSWASFMKAKVPTPSLTAMLCNKNWLGTEERENSLGPRVEKENEEKLRASLLTIIGILSLSLPFLFLGGFSDARGGRGGRSRVTSSVSRWVAKAWACGLEIWTADLETFNSNIFNGRSGDLLDGCGWLVFGPPVVLGGGVWLPDGSGWLAGWLVVVFWVGDGNQGRSSLKDPLQIPNGPITRSRAKKIKEAMQGLHIMMSHRSDSSPKGKADNLSFVLQAMQQQFERFNFVLGEVKDRMDHQEAAIRNLQGGRDRRQREARVENEYENEGDGENEEDLASEVGSGRTDPEVYLEWEKKIDLVFYCHNYSEEKKVKLTVIEFTDYAIIWWDQLVTNRRRNNERPVETWGELKALMRRRFVPSHFYRDLYQKLQNLTQGSRSVEDYHKEMEVAMIRANVEEDREATMARFLSGLNRDIANVIELQHYVEIEDMVHMAMKVERQLKRKGTARSKEKDRIHLREKMRELATNPRRVMIMHDNEEVMTESEDDSDEMPELVDASDDDGVVYPVTSLFLVWLFFLLQEFKDVFPEKMPNELPPIRGIEHQIDFIPRAAIPNRPTYRSNPEETKELQRQVEDLMSKGYVRESMCSPCVVPMLLVPKKDGTWRMCVDCRAINNITVKYRHPIPRLDDMLDELHGSCIFSKIDLKSIEVDEEKVKAIKEWPTPKSITEVRSFHGLASFYRRFVKDFSTLAAPLTEVIKKNVGFHWGADQENAFATIKERLCYAPMQPIAFFSEKLSGASLKYPTYDKELYAFVRMLDDWNTLRPFHMSSVTSKVRRTLMLTLYPGDQSCSMPLDGDQGTTSKDLVQVPIGPVTRARAKKFKDVLNGLIQELWAQANSWRPIGHDPPGQQRIITLIQVLEGSGQGQ</sequence>
<protein>
    <recommendedName>
        <fullName evidence="12">CCHC-type domain-containing protein</fullName>
    </recommendedName>
</protein>
<feature type="domain" description="CCHC-type" evidence="9">
    <location>
        <begin position="65"/>
        <end position="79"/>
    </location>
</feature>
<dbReference type="Pfam" id="PF00098">
    <property type="entry name" value="zf-CCHC"/>
    <property type="match status" value="1"/>
</dbReference>
<dbReference type="SMART" id="SM00343">
    <property type="entry name" value="ZnF_C2HC"/>
    <property type="match status" value="1"/>
</dbReference>
<gene>
    <name evidence="11" type="ORF">FSB_LOCUS17427</name>
</gene>
<dbReference type="InterPro" id="IPR036875">
    <property type="entry name" value="Znf_CCHC_sf"/>
</dbReference>